<dbReference type="EMBL" id="DF238782">
    <property type="protein sequence ID" value="GAC94046.1"/>
    <property type="molecule type" value="Genomic_DNA"/>
</dbReference>
<dbReference type="GeneID" id="24106912"/>
<feature type="domain" description="Alpha/beta hydrolase fold-3" evidence="2">
    <location>
        <begin position="81"/>
        <end position="373"/>
    </location>
</feature>
<dbReference type="RefSeq" id="XP_012187633.1">
    <property type="nucleotide sequence ID" value="XM_012332243.1"/>
</dbReference>
<sequence length="437" mass="48155">MTMSSLYQKVRSVSFDVLWRTALVRLPRAVPISTLKWTSPEGPHPFVFHLPSRSDEYTIPLHIFVPQSLYDSAPADGAPVLVDFHGGGFYLGSCLEQAPFCAYMARKLDSIVISVDYRMGPFHSFPAAIEDGEDVLSAILDKDFPGYKPLREAVAARIQSEKAKIAKRGAAAIDEQHKQELQKGNIEQITVPTQSKSSTTPASSSTAGSSRPAFDFDSTKVAVSGFSSGGNLALNLALDIRPPELESPWPSRFTPNYSTPIPLLLFYPSFDLRQLPSQRSRPEHMGLPSAFWTQVADSLAPTYAERDQTSHPRVSPGLASLDSLHPAARMFLVLCELDTLSEQSKQWVAKVQAHKRTEHLVVEDVANMKHGWTQMPDGWLSPEEKQAKQAVFTKATAFVDWAWNGAQGQDKPKSQLVVPQKDTGKAQTADISPKEVV</sequence>
<dbReference type="Pfam" id="PF07859">
    <property type="entry name" value="Abhydrolase_3"/>
    <property type="match status" value="1"/>
</dbReference>
<dbReference type="InterPro" id="IPR050466">
    <property type="entry name" value="Carboxylest/Gibb_receptor"/>
</dbReference>
<proteinExistence type="predicted"/>
<evidence type="ECO:0000313" key="4">
    <source>
        <dbReference type="Proteomes" id="UP000014071"/>
    </source>
</evidence>
<feature type="region of interest" description="Disordered" evidence="1">
    <location>
        <begin position="406"/>
        <end position="437"/>
    </location>
</feature>
<keyword evidence="4" id="KW-1185">Reference proteome</keyword>
<dbReference type="SUPFAM" id="SSF53474">
    <property type="entry name" value="alpha/beta-Hydrolases"/>
    <property type="match status" value="1"/>
</dbReference>
<accession>R9NZ78</accession>
<dbReference type="PANTHER" id="PTHR23024">
    <property type="entry name" value="ARYLACETAMIDE DEACETYLASE"/>
    <property type="match status" value="1"/>
</dbReference>
<evidence type="ECO:0000259" key="2">
    <source>
        <dbReference type="Pfam" id="PF07859"/>
    </source>
</evidence>
<gene>
    <name evidence="3" type="ORF">PHSY_001615</name>
</gene>
<evidence type="ECO:0000256" key="1">
    <source>
        <dbReference type="SAM" id="MobiDB-lite"/>
    </source>
</evidence>
<organism evidence="3 4">
    <name type="scientific">Pseudozyma hubeiensis (strain SY62)</name>
    <name type="common">Yeast</name>
    <dbReference type="NCBI Taxonomy" id="1305764"/>
    <lineage>
        <taxon>Eukaryota</taxon>
        <taxon>Fungi</taxon>
        <taxon>Dikarya</taxon>
        <taxon>Basidiomycota</taxon>
        <taxon>Ustilaginomycotina</taxon>
        <taxon>Ustilaginomycetes</taxon>
        <taxon>Ustilaginales</taxon>
        <taxon>Ustilaginaceae</taxon>
        <taxon>Pseudozyma</taxon>
    </lineage>
</organism>
<evidence type="ECO:0000313" key="3">
    <source>
        <dbReference type="EMBL" id="GAC94046.1"/>
    </source>
</evidence>
<feature type="compositionally biased region" description="Low complexity" evidence="1">
    <location>
        <begin position="192"/>
        <end position="211"/>
    </location>
</feature>
<dbReference type="eggNOG" id="KOG1515">
    <property type="taxonomic scope" value="Eukaryota"/>
</dbReference>
<feature type="region of interest" description="Disordered" evidence="1">
    <location>
        <begin position="179"/>
        <end position="211"/>
    </location>
</feature>
<reference evidence="4" key="1">
    <citation type="journal article" date="2013" name="Genome Announc.">
        <title>Draft genome sequence of the basidiomycetous yeast-like fungus Pseudozyma hubeiensis SY62, which produces an abundant amount of the biosurfactant mannosylerythritol lipids.</title>
        <authorList>
            <person name="Konishi M."/>
            <person name="Hatada Y."/>
            <person name="Horiuchi J."/>
        </authorList>
    </citation>
    <scope>NUCLEOTIDE SEQUENCE [LARGE SCALE GENOMIC DNA]</scope>
    <source>
        <strain evidence="4">SY62</strain>
    </source>
</reference>
<dbReference type="OrthoDB" id="408631at2759"/>
<dbReference type="InterPro" id="IPR013094">
    <property type="entry name" value="AB_hydrolase_3"/>
</dbReference>
<dbReference type="STRING" id="1305764.R9NZ78"/>
<name>R9NZ78_PSEHS</name>
<dbReference type="HOGENOM" id="CLU_012494_3_3_1"/>
<dbReference type="AlphaFoldDB" id="R9NZ78"/>
<protein>
    <submittedName>
        <fullName evidence="3">Esterase/lipase</fullName>
    </submittedName>
</protein>
<dbReference type="Gene3D" id="3.40.50.1820">
    <property type="entry name" value="alpha/beta hydrolase"/>
    <property type="match status" value="1"/>
</dbReference>
<dbReference type="InterPro" id="IPR029058">
    <property type="entry name" value="AB_hydrolase_fold"/>
</dbReference>
<dbReference type="PANTHER" id="PTHR23024:SF24">
    <property type="entry name" value="ALPHA_BETA HYDROLASE FOLD-3 DOMAIN-CONTAINING PROTEIN"/>
    <property type="match status" value="1"/>
</dbReference>
<dbReference type="Proteomes" id="UP000014071">
    <property type="component" value="Unassembled WGS sequence"/>
</dbReference>
<dbReference type="GO" id="GO:0016787">
    <property type="term" value="F:hydrolase activity"/>
    <property type="evidence" value="ECO:0007669"/>
    <property type="project" value="InterPro"/>
</dbReference>